<evidence type="ECO:0000313" key="3">
    <source>
        <dbReference type="Proteomes" id="UP000535437"/>
    </source>
</evidence>
<dbReference type="PRINTS" id="PR00411">
    <property type="entry name" value="PNDRDTASEI"/>
</dbReference>
<keyword evidence="1" id="KW-0560">Oxidoreductase</keyword>
<sequence>MTSSTGPQPLDTLVIGAGPAGIGSALALDAVEGLVAGVVDRGEIGETFHRWPRRQQFLTPSFTGNGYGATDLNSVHPLTSPAFSLGVDYPDGAGYAKYLRSVTGHFEIPVARGCEVTSLRQDDVGFIATTANGPIPARTVIWAGGEFQSPEVPQIPGRHSLVHTGREEAWTPREGRVLVLGGGESGIDIACHHIEHGAAVTVLDADHPWDAGQGSDPSYGLAPRSRMRLAAARETGRLTLASRRAVAVAREGRCWTVTLDDGGTLTADSPPLAGTGFGPGLGPAAHLFDRREDGWPLVDADDQSTLAPGLFLSGPALRHGAQRFCFIYKFRQRFAHVARVIGESLGKDCSELEAWRSAGMLAEDVSECGAECAC</sequence>
<proteinExistence type="predicted"/>
<evidence type="ECO:0000313" key="2">
    <source>
        <dbReference type="EMBL" id="NYJ76762.1"/>
    </source>
</evidence>
<dbReference type="PRINTS" id="PR00368">
    <property type="entry name" value="FADPNR"/>
</dbReference>
<gene>
    <name evidence="2" type="ORF">HNR09_000173</name>
</gene>
<dbReference type="SUPFAM" id="SSF51905">
    <property type="entry name" value="FAD/NAD(P)-binding domain"/>
    <property type="match status" value="2"/>
</dbReference>
<dbReference type="Gene3D" id="3.50.50.60">
    <property type="entry name" value="FAD/NAD(P)-binding domain"/>
    <property type="match status" value="2"/>
</dbReference>
<dbReference type="AlphaFoldDB" id="A0A7Z0KAM4"/>
<dbReference type="EMBL" id="JACCFY010000001">
    <property type="protein sequence ID" value="NYJ76762.1"/>
    <property type="molecule type" value="Genomic_DNA"/>
</dbReference>
<dbReference type="PANTHER" id="PTHR43539">
    <property type="entry name" value="FLAVIN-BINDING MONOOXYGENASE-LIKE PROTEIN (AFU_ORTHOLOGUE AFUA_4G09220)"/>
    <property type="match status" value="1"/>
</dbReference>
<dbReference type="InterPro" id="IPR050982">
    <property type="entry name" value="Auxin_biosynth/cation_transpt"/>
</dbReference>
<accession>A0A7Z0KAM4</accession>
<dbReference type="GO" id="GO:0004497">
    <property type="term" value="F:monooxygenase activity"/>
    <property type="evidence" value="ECO:0007669"/>
    <property type="project" value="TreeGrafter"/>
</dbReference>
<dbReference type="InterPro" id="IPR036188">
    <property type="entry name" value="FAD/NAD-bd_sf"/>
</dbReference>
<dbReference type="Pfam" id="PF13738">
    <property type="entry name" value="Pyr_redox_3"/>
    <property type="match status" value="1"/>
</dbReference>
<keyword evidence="3" id="KW-1185">Reference proteome</keyword>
<dbReference type="RefSeq" id="WP_179540334.1">
    <property type="nucleotide sequence ID" value="NZ_BAAALL010000010.1"/>
</dbReference>
<name>A0A7Z0KAM4_9MICC</name>
<evidence type="ECO:0000256" key="1">
    <source>
        <dbReference type="ARBA" id="ARBA00023002"/>
    </source>
</evidence>
<reference evidence="2 3" key="1">
    <citation type="submission" date="2020-07" db="EMBL/GenBank/DDBJ databases">
        <title>Sequencing the genomes of 1000 actinobacteria strains.</title>
        <authorList>
            <person name="Klenk H.-P."/>
        </authorList>
    </citation>
    <scope>NUCLEOTIDE SEQUENCE [LARGE SCALE GENOMIC DNA]</scope>
    <source>
        <strain evidence="2 3">DSM 15475</strain>
    </source>
</reference>
<organism evidence="2 3">
    <name type="scientific">Nesterenkonia xinjiangensis</name>
    <dbReference type="NCBI Taxonomy" id="225327"/>
    <lineage>
        <taxon>Bacteria</taxon>
        <taxon>Bacillati</taxon>
        <taxon>Actinomycetota</taxon>
        <taxon>Actinomycetes</taxon>
        <taxon>Micrococcales</taxon>
        <taxon>Micrococcaceae</taxon>
        <taxon>Nesterenkonia</taxon>
    </lineage>
</organism>
<protein>
    <submittedName>
        <fullName evidence="2">NADPH-dependent 2,4-dienoyl-CoA reductase/sulfur reductase-like enzyme</fullName>
    </submittedName>
</protein>
<comment type="caution">
    <text evidence="2">The sequence shown here is derived from an EMBL/GenBank/DDBJ whole genome shotgun (WGS) entry which is preliminary data.</text>
</comment>
<dbReference type="PANTHER" id="PTHR43539:SF89">
    <property type="entry name" value="NAD(P)-BINDING DOMAIN-CONTAINING PROTEIN"/>
    <property type="match status" value="1"/>
</dbReference>
<dbReference type="Proteomes" id="UP000535437">
    <property type="component" value="Unassembled WGS sequence"/>
</dbReference>
<dbReference type="GO" id="GO:0050660">
    <property type="term" value="F:flavin adenine dinucleotide binding"/>
    <property type="evidence" value="ECO:0007669"/>
    <property type="project" value="TreeGrafter"/>
</dbReference>